<evidence type="ECO:0000313" key="2">
    <source>
        <dbReference type="EnsemblMetazoa" id="PPA45445.1"/>
    </source>
</evidence>
<dbReference type="Proteomes" id="UP000005239">
    <property type="component" value="Unassembled WGS sequence"/>
</dbReference>
<proteinExistence type="predicted"/>
<gene>
    <name evidence="2" type="primary">WBGene00283814</name>
</gene>
<feature type="region of interest" description="Disordered" evidence="1">
    <location>
        <begin position="1"/>
        <end position="102"/>
    </location>
</feature>
<reference evidence="3" key="1">
    <citation type="journal article" date="2008" name="Nat. Genet.">
        <title>The Pristionchus pacificus genome provides a unique perspective on nematode lifestyle and parasitism.</title>
        <authorList>
            <person name="Dieterich C."/>
            <person name="Clifton S.W."/>
            <person name="Schuster L.N."/>
            <person name="Chinwalla A."/>
            <person name="Delehaunty K."/>
            <person name="Dinkelacker I."/>
            <person name="Fulton L."/>
            <person name="Fulton R."/>
            <person name="Godfrey J."/>
            <person name="Minx P."/>
            <person name="Mitreva M."/>
            <person name="Roeseler W."/>
            <person name="Tian H."/>
            <person name="Witte H."/>
            <person name="Yang S.P."/>
            <person name="Wilson R.K."/>
            <person name="Sommer R.J."/>
        </authorList>
    </citation>
    <scope>NUCLEOTIDE SEQUENCE [LARGE SCALE GENOMIC DNA]</scope>
    <source>
        <strain evidence="3">PS312</strain>
    </source>
</reference>
<keyword evidence="3" id="KW-1185">Reference proteome</keyword>
<accession>A0A8R1V1C5</accession>
<organism evidence="2 3">
    <name type="scientific">Pristionchus pacificus</name>
    <name type="common">Parasitic nematode worm</name>
    <dbReference type="NCBI Taxonomy" id="54126"/>
    <lineage>
        <taxon>Eukaryota</taxon>
        <taxon>Metazoa</taxon>
        <taxon>Ecdysozoa</taxon>
        <taxon>Nematoda</taxon>
        <taxon>Chromadorea</taxon>
        <taxon>Rhabditida</taxon>
        <taxon>Rhabditina</taxon>
        <taxon>Diplogasteromorpha</taxon>
        <taxon>Diplogasteroidea</taxon>
        <taxon>Neodiplogasteridae</taxon>
        <taxon>Pristionchus</taxon>
    </lineage>
</organism>
<feature type="compositionally biased region" description="Basic and acidic residues" evidence="1">
    <location>
        <begin position="51"/>
        <end position="70"/>
    </location>
</feature>
<dbReference type="AlphaFoldDB" id="A0A2A6B499"/>
<feature type="compositionally biased region" description="Basic residues" evidence="1">
    <location>
        <begin position="71"/>
        <end position="80"/>
    </location>
</feature>
<feature type="compositionally biased region" description="Basic and acidic residues" evidence="1">
    <location>
        <begin position="86"/>
        <end position="102"/>
    </location>
</feature>
<name>A0A2A6B499_PRIPA</name>
<accession>A0A2A6B499</accession>
<protein>
    <submittedName>
        <fullName evidence="2">Uncharacterized protein</fullName>
    </submittedName>
</protein>
<sequence>MTKRVEKERNGHTIMWEKEEEAARKENNMGREGMKERRKRRWKRWKTRQGKMREREWRGMESRQRGEGGKGRRGRVKHGKTQYSLEARKEMRDGRKERRELG</sequence>
<evidence type="ECO:0000256" key="1">
    <source>
        <dbReference type="SAM" id="MobiDB-lite"/>
    </source>
</evidence>
<feature type="compositionally biased region" description="Basic residues" evidence="1">
    <location>
        <begin position="36"/>
        <end position="50"/>
    </location>
</feature>
<feature type="compositionally biased region" description="Basic and acidic residues" evidence="1">
    <location>
        <begin position="1"/>
        <end position="35"/>
    </location>
</feature>
<dbReference type="EnsemblMetazoa" id="PPA45445.1">
    <property type="protein sequence ID" value="PPA45445.1"/>
    <property type="gene ID" value="WBGene00283814"/>
</dbReference>
<evidence type="ECO:0000313" key="3">
    <source>
        <dbReference type="Proteomes" id="UP000005239"/>
    </source>
</evidence>
<reference evidence="2" key="2">
    <citation type="submission" date="2022-06" db="UniProtKB">
        <authorList>
            <consortium name="EnsemblMetazoa"/>
        </authorList>
    </citation>
    <scope>IDENTIFICATION</scope>
    <source>
        <strain evidence="2">PS312</strain>
    </source>
</reference>